<proteinExistence type="predicted"/>
<dbReference type="Proteomes" id="UP000887013">
    <property type="component" value="Unassembled WGS sequence"/>
</dbReference>
<keyword evidence="2" id="KW-1185">Reference proteome</keyword>
<evidence type="ECO:0000313" key="2">
    <source>
        <dbReference type="Proteomes" id="UP000887013"/>
    </source>
</evidence>
<name>A0A8X6NP79_NEPPI</name>
<dbReference type="EMBL" id="BMAW01059929">
    <property type="protein sequence ID" value="GFT23612.1"/>
    <property type="molecule type" value="Genomic_DNA"/>
</dbReference>
<evidence type="ECO:0000313" key="1">
    <source>
        <dbReference type="EMBL" id="GFT23612.1"/>
    </source>
</evidence>
<dbReference type="AlphaFoldDB" id="A0A8X6NP79"/>
<comment type="caution">
    <text evidence="1">The sequence shown here is derived from an EMBL/GenBank/DDBJ whole genome shotgun (WGS) entry which is preliminary data.</text>
</comment>
<accession>A0A8X6NP79</accession>
<gene>
    <name evidence="1" type="ORF">NPIL_525391</name>
</gene>
<sequence length="80" mass="8408">MLSIDGFLREAQSGFNNSTPIENCSMNPLGIVPDFSMTLISTASSNQALFPNTTSTSTITPHALPSRGVGNLNVLVLPSL</sequence>
<reference evidence="1" key="1">
    <citation type="submission" date="2020-08" db="EMBL/GenBank/DDBJ databases">
        <title>Multicomponent nature underlies the extraordinary mechanical properties of spider dragline silk.</title>
        <authorList>
            <person name="Kono N."/>
            <person name="Nakamura H."/>
            <person name="Mori M."/>
            <person name="Yoshida Y."/>
            <person name="Ohtoshi R."/>
            <person name="Malay A.D."/>
            <person name="Moran D.A.P."/>
            <person name="Tomita M."/>
            <person name="Numata K."/>
            <person name="Arakawa K."/>
        </authorList>
    </citation>
    <scope>NUCLEOTIDE SEQUENCE</scope>
</reference>
<protein>
    <submittedName>
        <fullName evidence="1">Uncharacterized protein</fullName>
    </submittedName>
</protein>
<organism evidence="1 2">
    <name type="scientific">Nephila pilipes</name>
    <name type="common">Giant wood spider</name>
    <name type="synonym">Nephila maculata</name>
    <dbReference type="NCBI Taxonomy" id="299642"/>
    <lineage>
        <taxon>Eukaryota</taxon>
        <taxon>Metazoa</taxon>
        <taxon>Ecdysozoa</taxon>
        <taxon>Arthropoda</taxon>
        <taxon>Chelicerata</taxon>
        <taxon>Arachnida</taxon>
        <taxon>Araneae</taxon>
        <taxon>Araneomorphae</taxon>
        <taxon>Entelegynae</taxon>
        <taxon>Araneoidea</taxon>
        <taxon>Nephilidae</taxon>
        <taxon>Nephila</taxon>
    </lineage>
</organism>